<dbReference type="Gene3D" id="3.40.710.10">
    <property type="entry name" value="DD-peptidase/beta-lactamase superfamily"/>
    <property type="match status" value="1"/>
</dbReference>
<dbReference type="AlphaFoldDB" id="A0A0E9NR57"/>
<dbReference type="InterPro" id="IPR001466">
    <property type="entry name" value="Beta-lactam-related"/>
</dbReference>
<evidence type="ECO:0000313" key="3">
    <source>
        <dbReference type="Proteomes" id="UP000033140"/>
    </source>
</evidence>
<reference evidence="2 3" key="2">
    <citation type="journal article" date="2014" name="J. Gen. Appl. Microbiol.">
        <title>The early diverging ascomycetous budding yeast Saitoella complicata has three histone deacetylases belonging to the Clr6, Hos2, and Rpd3 lineages.</title>
        <authorList>
            <person name="Nishida H."/>
            <person name="Matsumoto T."/>
            <person name="Kondo S."/>
            <person name="Hamamoto M."/>
            <person name="Yoshikawa H."/>
        </authorList>
    </citation>
    <scope>NUCLEOTIDE SEQUENCE [LARGE SCALE GENOMIC DNA]</scope>
    <source>
        <strain evidence="2 3">NRRL Y-17804</strain>
    </source>
</reference>
<sequence length="507" mass="56717">MTVSTSTEIDQILQSFTDRKDGIPGVVCRAVDKEGNVLYEGVSGLRGLNDESTPMTTDSVFWIASFTKLITTIAVMQLVEQGKVELDTPAEQYLDQIGKFRVLEGHDENDKPIFREPKTKITLRMMLTHTSGHTYDFFNHNHLKHNKLNNISAPFSTKRDTIMAPLGFEPGTRWEYGLGIDWCGQVVETITGMSLGDYFQKNIFEPLGCKDTSFTPTKEQMGRHAKLHMRREDGTLTQREYEIADDVEVHLGGAGCHSTAADYTAILACLLNDGRSPTTGAQLLKKATVDDMFQDQTTPRGISLEEPIPNPLPHLSNPLPNLMPGVRKGWGLSFLISHDALPTGRSAGSVWWAGIANCYWWADREKGVAGVTLTQIFPFADVEVFELWGKWEGKLGQFYPSSLLLWIHCIPIAPRSHDAPSTVRYMDLRNICLRDRRCSINRDCLYHACVLTSGVYNVERNSWALYSTPTRASSRSSGHRFRLDHIHSTRAQPTKILSPGIGSVSLE</sequence>
<dbReference type="SUPFAM" id="SSF56601">
    <property type="entry name" value="beta-lactamase/transpeptidase-like"/>
    <property type="match status" value="1"/>
</dbReference>
<organism evidence="2 3">
    <name type="scientific">Saitoella complicata (strain BCRC 22490 / CBS 7301 / JCM 7358 / NBRC 10748 / NRRL Y-17804)</name>
    <dbReference type="NCBI Taxonomy" id="698492"/>
    <lineage>
        <taxon>Eukaryota</taxon>
        <taxon>Fungi</taxon>
        <taxon>Dikarya</taxon>
        <taxon>Ascomycota</taxon>
        <taxon>Taphrinomycotina</taxon>
        <taxon>Taphrinomycotina incertae sedis</taxon>
        <taxon>Saitoella</taxon>
    </lineage>
</organism>
<feature type="domain" description="Beta-lactamase-related" evidence="1">
    <location>
        <begin position="15"/>
        <end position="379"/>
    </location>
</feature>
<dbReference type="InterPro" id="IPR050789">
    <property type="entry name" value="Diverse_Enzym_Activities"/>
</dbReference>
<comment type="caution">
    <text evidence="2">The sequence shown here is derived from an EMBL/GenBank/DDBJ whole genome shotgun (WGS) entry which is preliminary data.</text>
</comment>
<dbReference type="PANTHER" id="PTHR43283:SF3">
    <property type="entry name" value="BETA-LACTAMASE FAMILY PROTEIN (AFU_ORTHOLOGUE AFUA_5G07500)"/>
    <property type="match status" value="1"/>
</dbReference>
<gene>
    <name evidence="2" type="ORF">G7K_5971-t1</name>
</gene>
<proteinExistence type="predicted"/>
<accession>A0A0E9NR57</accession>
<dbReference type="Proteomes" id="UP000033140">
    <property type="component" value="Unassembled WGS sequence"/>
</dbReference>
<evidence type="ECO:0000313" key="2">
    <source>
        <dbReference type="EMBL" id="GAO51880.1"/>
    </source>
</evidence>
<keyword evidence="3" id="KW-1185">Reference proteome</keyword>
<dbReference type="InterPro" id="IPR012338">
    <property type="entry name" value="Beta-lactam/transpept-like"/>
</dbReference>
<reference evidence="2 3" key="3">
    <citation type="journal article" date="2015" name="Genome Announc.">
        <title>Draft Genome Sequence of the Archiascomycetous Yeast Saitoella complicata.</title>
        <authorList>
            <person name="Yamauchi K."/>
            <person name="Kondo S."/>
            <person name="Hamamoto M."/>
            <person name="Takahashi Y."/>
            <person name="Ogura Y."/>
            <person name="Hayashi T."/>
            <person name="Nishida H."/>
        </authorList>
    </citation>
    <scope>NUCLEOTIDE SEQUENCE [LARGE SCALE GENOMIC DNA]</scope>
    <source>
        <strain evidence="2 3">NRRL Y-17804</strain>
    </source>
</reference>
<name>A0A0E9NR57_SAICN</name>
<reference evidence="2 3" key="1">
    <citation type="journal article" date="2011" name="J. Gen. Appl. Microbiol.">
        <title>Draft genome sequencing of the enigmatic yeast Saitoella complicata.</title>
        <authorList>
            <person name="Nishida H."/>
            <person name="Hamamoto M."/>
            <person name="Sugiyama J."/>
        </authorList>
    </citation>
    <scope>NUCLEOTIDE SEQUENCE [LARGE SCALE GENOMIC DNA]</scope>
    <source>
        <strain evidence="2 3">NRRL Y-17804</strain>
    </source>
</reference>
<protein>
    <recommendedName>
        <fullName evidence="1">Beta-lactamase-related domain-containing protein</fullName>
    </recommendedName>
</protein>
<evidence type="ECO:0000259" key="1">
    <source>
        <dbReference type="Pfam" id="PF00144"/>
    </source>
</evidence>
<dbReference type="PANTHER" id="PTHR43283">
    <property type="entry name" value="BETA-LACTAMASE-RELATED"/>
    <property type="match status" value="1"/>
</dbReference>
<dbReference type="EMBL" id="BACD03000054">
    <property type="protein sequence ID" value="GAO51880.1"/>
    <property type="molecule type" value="Genomic_DNA"/>
</dbReference>
<dbReference type="Pfam" id="PF00144">
    <property type="entry name" value="Beta-lactamase"/>
    <property type="match status" value="1"/>
</dbReference>
<dbReference type="OMA" id="YLRFCRM"/>
<dbReference type="STRING" id="698492.A0A0E9NR57"/>